<dbReference type="OrthoDB" id="6431331at2759"/>
<reference evidence="2" key="1">
    <citation type="journal article" date="2021" name="bioRxiv">
        <title>Whole Genome Assembly and Annotation of Northern Wild Rice, Zizania palustris L., Supports a Whole Genome Duplication in the Zizania Genus.</title>
        <authorList>
            <person name="Haas M."/>
            <person name="Kono T."/>
            <person name="Macchietto M."/>
            <person name="Millas R."/>
            <person name="McGilp L."/>
            <person name="Shao M."/>
            <person name="Duquette J."/>
            <person name="Hirsch C.N."/>
            <person name="Kimball J."/>
        </authorList>
    </citation>
    <scope>NUCLEOTIDE SEQUENCE</scope>
    <source>
        <tissue evidence="2">Fresh leaf tissue</tissue>
    </source>
</reference>
<gene>
    <name evidence="2" type="ORF">GUJ93_ZPchr0011g27185</name>
</gene>
<comment type="caution">
    <text evidence="2">The sequence shown here is derived from an EMBL/GenBank/DDBJ whole genome shotgun (WGS) entry which is preliminary data.</text>
</comment>
<feature type="compositionally biased region" description="Basic residues" evidence="1">
    <location>
        <begin position="1"/>
        <end position="12"/>
    </location>
</feature>
<feature type="region of interest" description="Disordered" evidence="1">
    <location>
        <begin position="1"/>
        <end position="65"/>
    </location>
</feature>
<evidence type="ECO:0000256" key="1">
    <source>
        <dbReference type="SAM" id="MobiDB-lite"/>
    </source>
</evidence>
<accession>A0A8J5WKP4</accession>
<protein>
    <submittedName>
        <fullName evidence="2">Uncharacterized protein</fullName>
    </submittedName>
</protein>
<dbReference type="EMBL" id="JAAALK010000081">
    <property type="protein sequence ID" value="KAG8090514.1"/>
    <property type="molecule type" value="Genomic_DNA"/>
</dbReference>
<sequence>MRQGRRRRRRGRGLLAGAHGGADECRPCGDRELRPAQDGGGRQGVLEEDQRGVERRRGRAPLPAKPAAMRKLMELASYRPPLAVLMPDFLLRDFIQHTHPVSLADLSVILQSNSGQDSPAVSRSSE</sequence>
<name>A0A8J5WKP4_ZIZPA</name>
<dbReference type="Proteomes" id="UP000729402">
    <property type="component" value="Unassembled WGS sequence"/>
</dbReference>
<evidence type="ECO:0000313" key="3">
    <source>
        <dbReference type="Proteomes" id="UP000729402"/>
    </source>
</evidence>
<organism evidence="2 3">
    <name type="scientific">Zizania palustris</name>
    <name type="common">Northern wild rice</name>
    <dbReference type="NCBI Taxonomy" id="103762"/>
    <lineage>
        <taxon>Eukaryota</taxon>
        <taxon>Viridiplantae</taxon>
        <taxon>Streptophyta</taxon>
        <taxon>Embryophyta</taxon>
        <taxon>Tracheophyta</taxon>
        <taxon>Spermatophyta</taxon>
        <taxon>Magnoliopsida</taxon>
        <taxon>Liliopsida</taxon>
        <taxon>Poales</taxon>
        <taxon>Poaceae</taxon>
        <taxon>BOP clade</taxon>
        <taxon>Oryzoideae</taxon>
        <taxon>Oryzeae</taxon>
        <taxon>Zizaniinae</taxon>
        <taxon>Zizania</taxon>
    </lineage>
</organism>
<reference evidence="2" key="2">
    <citation type="submission" date="2021-02" db="EMBL/GenBank/DDBJ databases">
        <authorList>
            <person name="Kimball J.A."/>
            <person name="Haas M.W."/>
            <person name="Macchietto M."/>
            <person name="Kono T."/>
            <person name="Duquette J."/>
            <person name="Shao M."/>
        </authorList>
    </citation>
    <scope>NUCLEOTIDE SEQUENCE</scope>
    <source>
        <tissue evidence="2">Fresh leaf tissue</tissue>
    </source>
</reference>
<keyword evidence="3" id="KW-1185">Reference proteome</keyword>
<proteinExistence type="predicted"/>
<dbReference type="AlphaFoldDB" id="A0A8J5WKP4"/>
<feature type="compositionally biased region" description="Basic and acidic residues" evidence="1">
    <location>
        <begin position="21"/>
        <end position="35"/>
    </location>
</feature>
<evidence type="ECO:0000313" key="2">
    <source>
        <dbReference type="EMBL" id="KAG8090514.1"/>
    </source>
</evidence>